<protein>
    <submittedName>
        <fullName evidence="1">Uncharacterized protein</fullName>
    </submittedName>
</protein>
<evidence type="ECO:0000313" key="2">
    <source>
        <dbReference type="Proteomes" id="UP000008177"/>
    </source>
</evidence>
<organism evidence="1 2">
    <name type="scientific">Botryotinia fuckeliana (strain T4)</name>
    <name type="common">Noble rot fungus</name>
    <name type="synonym">Botrytis cinerea</name>
    <dbReference type="NCBI Taxonomy" id="999810"/>
    <lineage>
        <taxon>Eukaryota</taxon>
        <taxon>Fungi</taxon>
        <taxon>Dikarya</taxon>
        <taxon>Ascomycota</taxon>
        <taxon>Pezizomycotina</taxon>
        <taxon>Leotiomycetes</taxon>
        <taxon>Helotiales</taxon>
        <taxon>Sclerotiniaceae</taxon>
        <taxon>Botrytis</taxon>
    </lineage>
</organism>
<reference evidence="2" key="1">
    <citation type="journal article" date="2011" name="PLoS Genet.">
        <title>Genomic analysis of the necrotrophic fungal pathogens Sclerotinia sclerotiorum and Botrytis cinerea.</title>
        <authorList>
            <person name="Amselem J."/>
            <person name="Cuomo C.A."/>
            <person name="van Kan J.A."/>
            <person name="Viaud M."/>
            <person name="Benito E.P."/>
            <person name="Couloux A."/>
            <person name="Coutinho P.M."/>
            <person name="de Vries R.P."/>
            <person name="Dyer P.S."/>
            <person name="Fillinger S."/>
            <person name="Fournier E."/>
            <person name="Gout L."/>
            <person name="Hahn M."/>
            <person name="Kohn L."/>
            <person name="Lapalu N."/>
            <person name="Plummer K.M."/>
            <person name="Pradier J.M."/>
            <person name="Quevillon E."/>
            <person name="Sharon A."/>
            <person name="Simon A."/>
            <person name="ten Have A."/>
            <person name="Tudzynski B."/>
            <person name="Tudzynski P."/>
            <person name="Wincker P."/>
            <person name="Andrew M."/>
            <person name="Anthouard V."/>
            <person name="Beever R.E."/>
            <person name="Beffa R."/>
            <person name="Benoit I."/>
            <person name="Bouzid O."/>
            <person name="Brault B."/>
            <person name="Chen Z."/>
            <person name="Choquer M."/>
            <person name="Collemare J."/>
            <person name="Cotton P."/>
            <person name="Danchin E.G."/>
            <person name="Da Silva C."/>
            <person name="Gautier A."/>
            <person name="Giraud C."/>
            <person name="Giraud T."/>
            <person name="Gonzalez C."/>
            <person name="Grossetete S."/>
            <person name="Guldener U."/>
            <person name="Henrissat B."/>
            <person name="Howlett B.J."/>
            <person name="Kodira C."/>
            <person name="Kretschmer M."/>
            <person name="Lappartient A."/>
            <person name="Leroch M."/>
            <person name="Levis C."/>
            <person name="Mauceli E."/>
            <person name="Neuveglise C."/>
            <person name="Oeser B."/>
            <person name="Pearson M."/>
            <person name="Poulain J."/>
            <person name="Poussereau N."/>
            <person name="Quesneville H."/>
            <person name="Rascle C."/>
            <person name="Schumacher J."/>
            <person name="Segurens B."/>
            <person name="Sexton A."/>
            <person name="Silva E."/>
            <person name="Sirven C."/>
            <person name="Soanes D.M."/>
            <person name="Talbot N.J."/>
            <person name="Templeton M."/>
            <person name="Yandava C."/>
            <person name="Yarden O."/>
            <person name="Zeng Q."/>
            <person name="Rollins J.A."/>
            <person name="Lebrun M.H."/>
            <person name="Dickman M."/>
        </authorList>
    </citation>
    <scope>NUCLEOTIDE SEQUENCE [LARGE SCALE GENOMIC DNA]</scope>
    <source>
        <strain evidence="2">T4</strain>
    </source>
</reference>
<gene>
    <name evidence="1" type="ORF">BofuT4_uP015660.1</name>
</gene>
<accession>G2YHS3</accession>
<name>G2YHS3_BOTF4</name>
<proteinExistence type="predicted"/>
<sequence>MARVLGSCHREDTSNPAHYVCSTLHRRVRATSIVQLPSKIDFVIVIKYVMVLMWRMSIPNIVKLY</sequence>
<evidence type="ECO:0000313" key="1">
    <source>
        <dbReference type="EMBL" id="CCD51260.1"/>
    </source>
</evidence>
<dbReference type="AlphaFoldDB" id="G2YHS3"/>
<dbReference type="InParanoid" id="G2YHS3"/>
<dbReference type="EMBL" id="FQ790337">
    <property type="protein sequence ID" value="CCD51260.1"/>
    <property type="molecule type" value="Genomic_DNA"/>
</dbReference>
<dbReference type="Proteomes" id="UP000008177">
    <property type="component" value="Unplaced contigs"/>
</dbReference>
<dbReference type="HOGENOM" id="CLU_2849439_0_0_1"/>